<dbReference type="SUPFAM" id="SSF53067">
    <property type="entry name" value="Actin-like ATPase domain"/>
    <property type="match status" value="1"/>
</dbReference>
<dbReference type="PANTHER" id="PTHR18964">
    <property type="entry name" value="ROK (REPRESSOR, ORF, KINASE) FAMILY"/>
    <property type="match status" value="1"/>
</dbReference>
<evidence type="ECO:0000256" key="1">
    <source>
        <dbReference type="ARBA" id="ARBA00006479"/>
    </source>
</evidence>
<dbReference type="InterPro" id="IPR000600">
    <property type="entry name" value="ROK"/>
</dbReference>
<dbReference type="Gene3D" id="3.30.420.40">
    <property type="match status" value="2"/>
</dbReference>
<sequence>MDVDGEPCACGSRGCVETIASGTVIARRATGQGWRPRGWDRTAVAVAAAARAGDPMALDAFDRAGRALAAAIAGTASLVEIETAVIGGAVAASGEVLFAPLRRHLATYAALSFVRGVEVVPALLGAGAGLVGAAAVAVELLPDRALDMGEPAPVPPRGC</sequence>
<dbReference type="AlphaFoldDB" id="A0A7W9QCA7"/>
<dbReference type="PANTHER" id="PTHR18964:SF169">
    <property type="entry name" value="N-ACETYLMANNOSAMINE KINASE"/>
    <property type="match status" value="1"/>
</dbReference>
<evidence type="ECO:0000313" key="3">
    <source>
        <dbReference type="Proteomes" id="UP000588098"/>
    </source>
</evidence>
<reference evidence="2 3" key="1">
    <citation type="submission" date="2020-08" db="EMBL/GenBank/DDBJ databases">
        <title>Genomic Encyclopedia of Type Strains, Phase III (KMG-III): the genomes of soil and plant-associated and newly described type strains.</title>
        <authorList>
            <person name="Whitman W."/>
        </authorList>
    </citation>
    <scope>NUCLEOTIDE SEQUENCE [LARGE SCALE GENOMIC DNA]</scope>
    <source>
        <strain evidence="2 3">CECT 8305</strain>
    </source>
</reference>
<protein>
    <submittedName>
        <fullName evidence="2">Putative NBD/HSP70 family sugar kinase</fullName>
    </submittedName>
</protein>
<dbReference type="Proteomes" id="UP000588098">
    <property type="component" value="Unassembled WGS sequence"/>
</dbReference>
<dbReference type="EMBL" id="JACHJL010000012">
    <property type="protein sequence ID" value="MBB5937519.1"/>
    <property type="molecule type" value="Genomic_DNA"/>
</dbReference>
<proteinExistence type="inferred from homology"/>
<keyword evidence="2" id="KW-0808">Transferase</keyword>
<comment type="caution">
    <text evidence="2">The sequence shown here is derived from an EMBL/GenBank/DDBJ whole genome shotgun (WGS) entry which is preliminary data.</text>
</comment>
<evidence type="ECO:0000313" key="2">
    <source>
        <dbReference type="EMBL" id="MBB5937519.1"/>
    </source>
</evidence>
<dbReference type="Pfam" id="PF00480">
    <property type="entry name" value="ROK"/>
    <property type="match status" value="1"/>
</dbReference>
<dbReference type="InterPro" id="IPR043129">
    <property type="entry name" value="ATPase_NBD"/>
</dbReference>
<keyword evidence="3" id="KW-1185">Reference proteome</keyword>
<accession>A0A7W9QCA7</accession>
<keyword evidence="2" id="KW-0418">Kinase</keyword>
<name>A0A7W9QCA7_9ACTN</name>
<dbReference type="GO" id="GO:0016301">
    <property type="term" value="F:kinase activity"/>
    <property type="evidence" value="ECO:0007669"/>
    <property type="project" value="UniProtKB-KW"/>
</dbReference>
<gene>
    <name evidence="2" type="ORF">FHS42_004600</name>
</gene>
<organism evidence="2 3">
    <name type="scientific">Streptomyces zagrosensis</name>
    <dbReference type="NCBI Taxonomy" id="1042984"/>
    <lineage>
        <taxon>Bacteria</taxon>
        <taxon>Bacillati</taxon>
        <taxon>Actinomycetota</taxon>
        <taxon>Actinomycetes</taxon>
        <taxon>Kitasatosporales</taxon>
        <taxon>Streptomycetaceae</taxon>
        <taxon>Streptomyces</taxon>
    </lineage>
</organism>
<comment type="similarity">
    <text evidence="1">Belongs to the ROK (NagC/XylR) family.</text>
</comment>